<dbReference type="InterPro" id="IPR036259">
    <property type="entry name" value="MFS_trans_sf"/>
</dbReference>
<protein>
    <recommendedName>
        <fullName evidence="8">Major facilitator superfamily (MFS) profile domain-containing protein</fullName>
    </recommendedName>
</protein>
<dbReference type="GO" id="GO:0005351">
    <property type="term" value="F:carbohydrate:proton symporter activity"/>
    <property type="evidence" value="ECO:0007669"/>
    <property type="project" value="TreeGrafter"/>
</dbReference>
<dbReference type="Proteomes" id="UP000305067">
    <property type="component" value="Unassembled WGS sequence"/>
</dbReference>
<dbReference type="PANTHER" id="PTHR48022">
    <property type="entry name" value="PLASTIDIC GLUCOSE TRANSPORTER 4"/>
    <property type="match status" value="1"/>
</dbReference>
<feature type="transmembrane region" description="Helical" evidence="5">
    <location>
        <begin position="281"/>
        <end position="302"/>
    </location>
</feature>
<accession>A0A5C3QVG8</accession>
<keyword evidence="3 5" id="KW-1133">Transmembrane helix</keyword>
<feature type="transmembrane region" description="Helical" evidence="5">
    <location>
        <begin position="481"/>
        <end position="500"/>
    </location>
</feature>
<dbReference type="InterPro" id="IPR005828">
    <property type="entry name" value="MFS_sugar_transport-like"/>
</dbReference>
<evidence type="ECO:0000256" key="3">
    <source>
        <dbReference type="ARBA" id="ARBA00022989"/>
    </source>
</evidence>
<proteinExistence type="predicted"/>
<name>A0A5C3QVG8_9AGAR</name>
<comment type="subcellular location">
    <subcellularLocation>
        <location evidence="1">Membrane</location>
        <topology evidence="1">Multi-pass membrane protein</topology>
    </subcellularLocation>
</comment>
<dbReference type="EMBL" id="ML178817">
    <property type="protein sequence ID" value="TFL05388.1"/>
    <property type="molecule type" value="Genomic_DNA"/>
</dbReference>
<evidence type="ECO:0000256" key="5">
    <source>
        <dbReference type="SAM" id="Phobius"/>
    </source>
</evidence>
<organism evidence="6 7">
    <name type="scientific">Pterulicium gracile</name>
    <dbReference type="NCBI Taxonomy" id="1884261"/>
    <lineage>
        <taxon>Eukaryota</taxon>
        <taxon>Fungi</taxon>
        <taxon>Dikarya</taxon>
        <taxon>Basidiomycota</taxon>
        <taxon>Agaricomycotina</taxon>
        <taxon>Agaricomycetes</taxon>
        <taxon>Agaricomycetidae</taxon>
        <taxon>Agaricales</taxon>
        <taxon>Pleurotineae</taxon>
        <taxon>Pterulaceae</taxon>
        <taxon>Pterulicium</taxon>
    </lineage>
</organism>
<evidence type="ECO:0000256" key="4">
    <source>
        <dbReference type="ARBA" id="ARBA00023136"/>
    </source>
</evidence>
<evidence type="ECO:0000313" key="6">
    <source>
        <dbReference type="EMBL" id="TFL05388.1"/>
    </source>
</evidence>
<keyword evidence="4 5" id="KW-0472">Membrane</keyword>
<keyword evidence="2 5" id="KW-0812">Transmembrane</keyword>
<dbReference type="GO" id="GO:0016020">
    <property type="term" value="C:membrane"/>
    <property type="evidence" value="ECO:0007669"/>
    <property type="project" value="UniProtKB-SubCell"/>
</dbReference>
<feature type="transmembrane region" description="Helical" evidence="5">
    <location>
        <begin position="392"/>
        <end position="411"/>
    </location>
</feature>
<dbReference type="Pfam" id="PF00083">
    <property type="entry name" value="Sugar_tr"/>
    <property type="match status" value="1"/>
</dbReference>
<dbReference type="Gene3D" id="1.20.1250.20">
    <property type="entry name" value="MFS general substrate transporter like domains"/>
    <property type="match status" value="1"/>
</dbReference>
<keyword evidence="7" id="KW-1185">Reference proteome</keyword>
<dbReference type="STRING" id="1884261.A0A5C3QVG8"/>
<gene>
    <name evidence="6" type="ORF">BDV98DRAFT_580467</name>
</gene>
<dbReference type="AlphaFoldDB" id="A0A5C3QVG8"/>
<evidence type="ECO:0000256" key="1">
    <source>
        <dbReference type="ARBA" id="ARBA00004141"/>
    </source>
</evidence>
<sequence>MGESREESIIISCHLIEGIRRHGPRPICPSSVLRTGREVVNHNSVRAVTPAQKIVEGEIGNRRKKGDLQLAPEIRSSTFSDIHGLKLDALLRGRRVGICYLLGTIQWLWLDGSTVESDTHFDVDSVVDTLLASYSWAVLCKMSRQSPLFCSGASSSGRQSETGAFSKSTSRLSKFGRSNNLKTSRIDREWTACATFASCRLAQYTDHQFLLSSASPFYSPTTKCPTRVDKRPLVLLSKIFSTYSASQELPNGFFYLSVLSSHLFVNFCLGRRRAMIFGASFSILAVLVQISYPHLAVLLISWQSRWDISPHRGFSSGALPSKPMWLSKMHSDDKALKVINSLYAPSAPSVLVPKVTERYDEMCAIFRREDDTFSPSDPSLTMGLVDVLGRKLFLYAGSLGIGVLALTMGLLQQQFSTSDEPSLASASGFLLGPIPELVTAEMYPFPIRATAIDFARFVDRAFNIAVLAASVLGLQYISSKYYYALLGLAIASAMAVWLFLPETTYTTQDELEIAFSENTRRDRKYFERDLKRTRRAQRAQSSIEVRMRTNGGPAQDVDVFAAGANTHFQHRLVLGFRHHSYYNNTLPPSVGFFSAHWLSVISIRQHTSLGPIEQTSLRSTVT</sequence>
<dbReference type="SUPFAM" id="SSF103473">
    <property type="entry name" value="MFS general substrate transporter"/>
    <property type="match status" value="1"/>
</dbReference>
<evidence type="ECO:0000256" key="2">
    <source>
        <dbReference type="ARBA" id="ARBA00022692"/>
    </source>
</evidence>
<evidence type="ECO:0000313" key="7">
    <source>
        <dbReference type="Proteomes" id="UP000305067"/>
    </source>
</evidence>
<dbReference type="PANTHER" id="PTHR48022:SF2">
    <property type="entry name" value="PLASTIDIC GLUCOSE TRANSPORTER 4"/>
    <property type="match status" value="1"/>
</dbReference>
<reference evidence="6 7" key="1">
    <citation type="journal article" date="2019" name="Nat. Ecol. Evol.">
        <title>Megaphylogeny resolves global patterns of mushroom evolution.</title>
        <authorList>
            <person name="Varga T."/>
            <person name="Krizsan K."/>
            <person name="Foldi C."/>
            <person name="Dima B."/>
            <person name="Sanchez-Garcia M."/>
            <person name="Sanchez-Ramirez S."/>
            <person name="Szollosi G.J."/>
            <person name="Szarkandi J.G."/>
            <person name="Papp V."/>
            <person name="Albert L."/>
            <person name="Andreopoulos W."/>
            <person name="Angelini C."/>
            <person name="Antonin V."/>
            <person name="Barry K.W."/>
            <person name="Bougher N.L."/>
            <person name="Buchanan P."/>
            <person name="Buyck B."/>
            <person name="Bense V."/>
            <person name="Catcheside P."/>
            <person name="Chovatia M."/>
            <person name="Cooper J."/>
            <person name="Damon W."/>
            <person name="Desjardin D."/>
            <person name="Finy P."/>
            <person name="Geml J."/>
            <person name="Haridas S."/>
            <person name="Hughes K."/>
            <person name="Justo A."/>
            <person name="Karasinski D."/>
            <person name="Kautmanova I."/>
            <person name="Kiss B."/>
            <person name="Kocsube S."/>
            <person name="Kotiranta H."/>
            <person name="LaButti K.M."/>
            <person name="Lechner B.E."/>
            <person name="Liimatainen K."/>
            <person name="Lipzen A."/>
            <person name="Lukacs Z."/>
            <person name="Mihaltcheva S."/>
            <person name="Morgado L.N."/>
            <person name="Niskanen T."/>
            <person name="Noordeloos M.E."/>
            <person name="Ohm R.A."/>
            <person name="Ortiz-Santana B."/>
            <person name="Ovrebo C."/>
            <person name="Racz N."/>
            <person name="Riley R."/>
            <person name="Savchenko A."/>
            <person name="Shiryaev A."/>
            <person name="Soop K."/>
            <person name="Spirin V."/>
            <person name="Szebenyi C."/>
            <person name="Tomsovsky M."/>
            <person name="Tulloss R.E."/>
            <person name="Uehling J."/>
            <person name="Grigoriev I.V."/>
            <person name="Vagvolgyi C."/>
            <person name="Papp T."/>
            <person name="Martin F.M."/>
            <person name="Miettinen O."/>
            <person name="Hibbett D.S."/>
            <person name="Nagy L.G."/>
        </authorList>
    </citation>
    <scope>NUCLEOTIDE SEQUENCE [LARGE SCALE GENOMIC DNA]</scope>
    <source>
        <strain evidence="6 7">CBS 309.79</strain>
    </source>
</reference>
<dbReference type="InterPro" id="IPR050360">
    <property type="entry name" value="MFS_Sugar_Transporters"/>
</dbReference>
<evidence type="ECO:0008006" key="8">
    <source>
        <dbReference type="Google" id="ProtNLM"/>
    </source>
</evidence>